<accession>A0A7S4WDQ4</accession>
<name>A0A7S4WDQ4_9DINO</name>
<evidence type="ECO:0008006" key="2">
    <source>
        <dbReference type="Google" id="ProtNLM"/>
    </source>
</evidence>
<dbReference type="AlphaFoldDB" id="A0A7S4WDQ4"/>
<reference evidence="1" key="1">
    <citation type="submission" date="2021-01" db="EMBL/GenBank/DDBJ databases">
        <authorList>
            <person name="Corre E."/>
            <person name="Pelletier E."/>
            <person name="Niang G."/>
            <person name="Scheremetjew M."/>
            <person name="Finn R."/>
            <person name="Kale V."/>
            <person name="Holt S."/>
            <person name="Cochrane G."/>
            <person name="Meng A."/>
            <person name="Brown T."/>
            <person name="Cohen L."/>
        </authorList>
    </citation>
    <scope>NUCLEOTIDE SEQUENCE</scope>
    <source>
        <strain evidence="1">CCMP3105</strain>
    </source>
</reference>
<evidence type="ECO:0000313" key="1">
    <source>
        <dbReference type="EMBL" id="CAE4646217.1"/>
    </source>
</evidence>
<gene>
    <name evidence="1" type="ORF">AMON00008_LOCUS50483</name>
</gene>
<sequence length="273" mass="28863">MQGFASAATAPIATAQMRAFRPPPGLDLPAPPGLSLPPPPGLDLPMPRTATCLPDDIHAACLANHKLSIIRHEDSTDYEPWDSDHSTAEPSEVFTPPHMRGHFGADVLPSLQSPAALGAPRLLGCTPGWVLKLDEALKSAAREVPGVSKCSRDDVGCEQGGGLVKAGSSSALLLDLVGVLDSGAGPQTPLPPPPLPLTTRFDSTPELPSLGSAAHSSGTCRPCDFLYRTDTCREGAACRFCHLCGPQAVRRRRKEKRALLRAGRKVEVNSTRH</sequence>
<organism evidence="1">
    <name type="scientific">Alexandrium monilatum</name>
    <dbReference type="NCBI Taxonomy" id="311494"/>
    <lineage>
        <taxon>Eukaryota</taxon>
        <taxon>Sar</taxon>
        <taxon>Alveolata</taxon>
        <taxon>Dinophyceae</taxon>
        <taxon>Gonyaulacales</taxon>
        <taxon>Pyrocystaceae</taxon>
        <taxon>Alexandrium</taxon>
    </lineage>
</organism>
<protein>
    <recommendedName>
        <fullName evidence="2">C3H1-type domain-containing protein</fullName>
    </recommendedName>
</protein>
<proteinExistence type="predicted"/>
<dbReference type="EMBL" id="HBNR01071250">
    <property type="protein sequence ID" value="CAE4646217.1"/>
    <property type="molecule type" value="Transcribed_RNA"/>
</dbReference>